<protein>
    <recommendedName>
        <fullName evidence="1">DUF7233 domain-containing protein</fullName>
    </recommendedName>
</protein>
<keyword evidence="3" id="KW-1185">Reference proteome</keyword>
<comment type="caution">
    <text evidence="2">The sequence shown here is derived from an EMBL/GenBank/DDBJ whole genome shotgun (WGS) entry which is preliminary data.</text>
</comment>
<proteinExistence type="predicted"/>
<feature type="domain" description="DUF7233" evidence="1">
    <location>
        <begin position="2"/>
        <end position="96"/>
    </location>
</feature>
<dbReference type="Proteomes" id="UP000267536">
    <property type="component" value="Unassembled WGS sequence"/>
</dbReference>
<evidence type="ECO:0000313" key="2">
    <source>
        <dbReference type="EMBL" id="RPA58610.1"/>
    </source>
</evidence>
<evidence type="ECO:0000313" key="3">
    <source>
        <dbReference type="Proteomes" id="UP000267536"/>
    </source>
</evidence>
<organism evidence="2 3">
    <name type="scientific">Gordonia oryzae</name>
    <dbReference type="NCBI Taxonomy" id="2487349"/>
    <lineage>
        <taxon>Bacteria</taxon>
        <taxon>Bacillati</taxon>
        <taxon>Actinomycetota</taxon>
        <taxon>Actinomycetes</taxon>
        <taxon>Mycobacteriales</taxon>
        <taxon>Gordoniaceae</taxon>
        <taxon>Gordonia</taxon>
    </lineage>
</organism>
<gene>
    <name evidence="2" type="ORF">EF294_15755</name>
</gene>
<dbReference type="Pfam" id="PF23880">
    <property type="entry name" value="DUF7233"/>
    <property type="match status" value="1"/>
</dbReference>
<reference evidence="2 3" key="1">
    <citation type="submission" date="2018-11" db="EMBL/GenBank/DDBJ databases">
        <title>Draft genome sequence of Gordonia sp. RS15-1S isolated from rice stems.</title>
        <authorList>
            <person name="Muangham S."/>
        </authorList>
    </citation>
    <scope>NUCLEOTIDE SEQUENCE [LARGE SCALE GENOMIC DNA]</scope>
    <source>
        <strain evidence="2 3">RS15-1S</strain>
    </source>
</reference>
<dbReference type="EMBL" id="RKMH01000011">
    <property type="protein sequence ID" value="RPA58610.1"/>
    <property type="molecule type" value="Genomic_DNA"/>
</dbReference>
<sequence>MVDADTTITTAPGVPYYVPLGTYVYSVNPSEQEGMLAVAVHIAYDYEPFFDGNAPAFEFQADELIAHDADRYTLTENITCISTPDGTGGRITTRKEQN</sequence>
<name>A0A3N4GIY9_9ACTN</name>
<dbReference type="AlphaFoldDB" id="A0A3N4GIY9"/>
<accession>A0A3N4GIY9</accession>
<evidence type="ECO:0000259" key="1">
    <source>
        <dbReference type="Pfam" id="PF23880"/>
    </source>
</evidence>
<dbReference type="InterPro" id="IPR055657">
    <property type="entry name" value="DUF7233"/>
</dbReference>